<keyword evidence="5" id="KW-0680">Restriction system</keyword>
<dbReference type="InterPro" id="IPR029063">
    <property type="entry name" value="SAM-dependent_MTases_sf"/>
</dbReference>
<dbReference type="STRING" id="1886670.PTI45_03072"/>
<keyword evidence="2" id="KW-0489">Methyltransferase</keyword>
<accession>A0A1E3L3G9</accession>
<dbReference type="SMART" id="SM00487">
    <property type="entry name" value="DEXDc"/>
    <property type="match status" value="1"/>
</dbReference>
<dbReference type="PANTHER" id="PTHR42933:SF4">
    <property type="entry name" value="TYPE I RESTRICTION ENZYME ECOKI METHYLASE SUBUNIT"/>
    <property type="match status" value="1"/>
</dbReference>
<organism evidence="8 9">
    <name type="scientific">Paenibacillus nuruki</name>
    <dbReference type="NCBI Taxonomy" id="1886670"/>
    <lineage>
        <taxon>Bacteria</taxon>
        <taxon>Bacillati</taxon>
        <taxon>Bacillota</taxon>
        <taxon>Bacilli</taxon>
        <taxon>Bacillales</taxon>
        <taxon>Paenibacillaceae</taxon>
        <taxon>Paenibacillus</taxon>
    </lineage>
</organism>
<dbReference type="PROSITE" id="PS51192">
    <property type="entry name" value="HELICASE_ATP_BIND_1"/>
    <property type="match status" value="1"/>
</dbReference>
<dbReference type="Gene3D" id="3.40.50.10810">
    <property type="entry name" value="Tandem AAA-ATPase domain"/>
    <property type="match status" value="1"/>
</dbReference>
<dbReference type="EC" id="2.1.1.72" evidence="1"/>
<proteinExistence type="predicted"/>
<dbReference type="InterPro" id="IPR014001">
    <property type="entry name" value="Helicase_ATP-bd"/>
</dbReference>
<dbReference type="RefSeq" id="WP_069328472.1">
    <property type="nucleotide sequence ID" value="NZ_MDER01000052.1"/>
</dbReference>
<evidence type="ECO:0000256" key="6">
    <source>
        <dbReference type="ARBA" id="ARBA00047942"/>
    </source>
</evidence>
<evidence type="ECO:0000256" key="5">
    <source>
        <dbReference type="ARBA" id="ARBA00022747"/>
    </source>
</evidence>
<dbReference type="Pfam" id="PF00271">
    <property type="entry name" value="Helicase_C"/>
    <property type="match status" value="1"/>
</dbReference>
<dbReference type="InterPro" id="IPR038718">
    <property type="entry name" value="SNF2-like_sf"/>
</dbReference>
<evidence type="ECO:0000313" key="9">
    <source>
        <dbReference type="Proteomes" id="UP000094578"/>
    </source>
</evidence>
<dbReference type="PROSITE" id="PS00018">
    <property type="entry name" value="EF_HAND_1"/>
    <property type="match status" value="1"/>
</dbReference>
<feature type="domain" description="Helicase ATP-binding" evidence="7">
    <location>
        <begin position="488"/>
        <end position="650"/>
    </location>
</feature>
<dbReference type="GO" id="GO:0003677">
    <property type="term" value="F:DNA binding"/>
    <property type="evidence" value="ECO:0007669"/>
    <property type="project" value="InterPro"/>
</dbReference>
<evidence type="ECO:0000256" key="3">
    <source>
        <dbReference type="ARBA" id="ARBA00022679"/>
    </source>
</evidence>
<dbReference type="SUPFAM" id="SSF52540">
    <property type="entry name" value="P-loop containing nucleoside triphosphate hydrolases"/>
    <property type="match status" value="2"/>
</dbReference>
<dbReference type="Gene3D" id="3.40.50.300">
    <property type="entry name" value="P-loop containing nucleotide triphosphate hydrolases"/>
    <property type="match status" value="1"/>
</dbReference>
<dbReference type="Proteomes" id="UP000094578">
    <property type="component" value="Unassembled WGS sequence"/>
</dbReference>
<comment type="caution">
    <text evidence="8">The sequence shown here is derived from an EMBL/GenBank/DDBJ whole genome shotgun (WGS) entry which is preliminary data.</text>
</comment>
<dbReference type="SUPFAM" id="SSF53335">
    <property type="entry name" value="S-adenosyl-L-methionine-dependent methyltransferases"/>
    <property type="match status" value="1"/>
</dbReference>
<dbReference type="InterPro" id="IPR018247">
    <property type="entry name" value="EF_Hand_1_Ca_BS"/>
</dbReference>
<sequence length="1005" mass="118093">MKYQSSNESIPTAKREEINAKILGIIDSNDNQNITHEDIYQAYTGIGGLHGLKFKNFYNYHEYSEAKKEIEQGQFFTPYSICDLLSKILQPQSHELIADLTCGMGNFFNHMPHEANIYGNEIDLASYKVAKYLYPEAHINNEDIRTYEPKLKFDIILGNPPFNLQWGTHENKEYSQNYYCRKAHELLYPGGLLALIVPSSFMSDDFHDGGIIKKMNEMYSFAFQFELPKDCFKSYGVVSFATKLMVFHKRSEHMDHCDYSFNKISTTWDSNLLANMLYKDYIDPIRKQRYENRHQILFESKVTNDNDVKNQNIIKKLLFDIKRNPKLSKHYPIALYKVNQLSVQSKPESMTASEWEYTKLTPKKVINDLRTILSNQHVIEKDEINLVKNKHELYYKAYSYVARQRLEMMEITKRISINDLIIKHSYPFEDKKYKKLIDQKTNSYRLQSKAYSQMDRDMEIDQFLDNIEFCDTLNNQTIKLNDKQKLDVGLVIQKRYAQLSWTQGSGKSLAAIAWYRYLLRASKVNNVFIVSTAMAIHLTWEVILDSYQEDFITISSFSDIERIRPGQIVLLSFERLQKIHYRLKRNIKKSGNKVALVVDESDEISNLNSLRTQAVLNCFRRAKFKLLTTGTSTRNHIAELFPQLELLYNNSVNMLNENKVSYEINKEGKLVEKKEKSYFKPFPPYKKGLEMFKQYFSPKKVTVFGLTKNSQNIYNSSALSDLIAKTTITREYKEIVGIKNYDYINHSVNQSVFEEEVYTKIMEEFNALLHYFKSTDNARKDSILKIIRQINLLIESSSTPHLFKEYTSTLLPTKMIHIMGLVDRFDEQVAIGTVYKKSAHEYYRHLKNKFPSRPIFLITGEVDFKLRLRMIREFQDTRNGILISTQQSLKSSVNIPSCNKIIIESLQWNMPKMDQYCFRFIRYTNTDPKEIHRVTYNRTIEQNLLALLISKEAINKFVKTLEIQDDDDLYEEFDIDTNLLDQLMMMEKDDKGRKYLSWGKQTIQN</sequence>
<dbReference type="GO" id="GO:0008170">
    <property type="term" value="F:N-methyltransferase activity"/>
    <property type="evidence" value="ECO:0007669"/>
    <property type="project" value="InterPro"/>
</dbReference>
<keyword evidence="9" id="KW-1185">Reference proteome</keyword>
<evidence type="ECO:0000259" key="7">
    <source>
        <dbReference type="PROSITE" id="PS51192"/>
    </source>
</evidence>
<evidence type="ECO:0000256" key="4">
    <source>
        <dbReference type="ARBA" id="ARBA00022691"/>
    </source>
</evidence>
<protein>
    <recommendedName>
        <fullName evidence="1">site-specific DNA-methyltransferase (adenine-specific)</fullName>
        <ecNumber evidence="1">2.1.1.72</ecNumber>
    </recommendedName>
</protein>
<dbReference type="InterPro" id="IPR002052">
    <property type="entry name" value="DNA_methylase_N6_adenine_CS"/>
</dbReference>
<dbReference type="PRINTS" id="PR00507">
    <property type="entry name" value="N12N6MTFRASE"/>
</dbReference>
<evidence type="ECO:0000313" key="8">
    <source>
        <dbReference type="EMBL" id="ODP27510.1"/>
    </source>
</evidence>
<gene>
    <name evidence="8" type="ORF">PTI45_03072</name>
</gene>
<reference evidence="8 9" key="1">
    <citation type="submission" date="2016-08" db="EMBL/GenBank/DDBJ databases">
        <title>Genome sequencing of Paenibacillus sp. TI45-13ar, isolated from Korean traditional nuruk.</title>
        <authorList>
            <person name="Kim S.-J."/>
        </authorList>
    </citation>
    <scope>NUCLEOTIDE SEQUENCE [LARGE SCALE GENOMIC DNA]</scope>
    <source>
        <strain evidence="8 9">TI45-13ar</strain>
    </source>
</reference>
<dbReference type="EMBL" id="MDER01000052">
    <property type="protein sequence ID" value="ODP27510.1"/>
    <property type="molecule type" value="Genomic_DNA"/>
</dbReference>
<dbReference type="SMART" id="SM00490">
    <property type="entry name" value="HELICc"/>
    <property type="match status" value="1"/>
</dbReference>
<dbReference type="Pfam" id="PF02384">
    <property type="entry name" value="N6_Mtase"/>
    <property type="match status" value="1"/>
</dbReference>
<dbReference type="InterPro" id="IPR051537">
    <property type="entry name" value="DNA_Adenine_Mtase"/>
</dbReference>
<keyword evidence="3" id="KW-0808">Transferase</keyword>
<keyword evidence="4" id="KW-0949">S-adenosyl-L-methionine</keyword>
<dbReference type="InterPro" id="IPR001650">
    <property type="entry name" value="Helicase_C-like"/>
</dbReference>
<dbReference type="Gene3D" id="3.40.50.150">
    <property type="entry name" value="Vaccinia Virus protein VP39"/>
    <property type="match status" value="1"/>
</dbReference>
<name>A0A1E3L3G9_9BACL</name>
<dbReference type="PANTHER" id="PTHR42933">
    <property type="entry name" value="SLR6095 PROTEIN"/>
    <property type="match status" value="1"/>
</dbReference>
<dbReference type="GO" id="GO:0032259">
    <property type="term" value="P:methylation"/>
    <property type="evidence" value="ECO:0007669"/>
    <property type="project" value="UniProtKB-KW"/>
</dbReference>
<evidence type="ECO:0000256" key="2">
    <source>
        <dbReference type="ARBA" id="ARBA00022603"/>
    </source>
</evidence>
<dbReference type="CDD" id="cd02440">
    <property type="entry name" value="AdoMet_MTases"/>
    <property type="match status" value="1"/>
</dbReference>
<dbReference type="GO" id="GO:0009307">
    <property type="term" value="P:DNA restriction-modification system"/>
    <property type="evidence" value="ECO:0007669"/>
    <property type="project" value="UniProtKB-KW"/>
</dbReference>
<dbReference type="GO" id="GO:0009007">
    <property type="term" value="F:site-specific DNA-methyltransferase (adenine-specific) activity"/>
    <property type="evidence" value="ECO:0007669"/>
    <property type="project" value="UniProtKB-EC"/>
</dbReference>
<dbReference type="AlphaFoldDB" id="A0A1E3L3G9"/>
<dbReference type="InterPro" id="IPR003356">
    <property type="entry name" value="DNA_methylase_A-5"/>
</dbReference>
<comment type="catalytic activity">
    <reaction evidence="6">
        <text>a 2'-deoxyadenosine in DNA + S-adenosyl-L-methionine = an N(6)-methyl-2'-deoxyadenosine in DNA + S-adenosyl-L-homocysteine + H(+)</text>
        <dbReference type="Rhea" id="RHEA:15197"/>
        <dbReference type="Rhea" id="RHEA-COMP:12418"/>
        <dbReference type="Rhea" id="RHEA-COMP:12419"/>
        <dbReference type="ChEBI" id="CHEBI:15378"/>
        <dbReference type="ChEBI" id="CHEBI:57856"/>
        <dbReference type="ChEBI" id="CHEBI:59789"/>
        <dbReference type="ChEBI" id="CHEBI:90615"/>
        <dbReference type="ChEBI" id="CHEBI:90616"/>
        <dbReference type="EC" id="2.1.1.72"/>
    </reaction>
</comment>
<evidence type="ECO:0000256" key="1">
    <source>
        <dbReference type="ARBA" id="ARBA00011900"/>
    </source>
</evidence>
<dbReference type="InterPro" id="IPR027417">
    <property type="entry name" value="P-loop_NTPase"/>
</dbReference>
<dbReference type="PROSITE" id="PS00092">
    <property type="entry name" value="N6_MTASE"/>
    <property type="match status" value="1"/>
</dbReference>
<dbReference type="PATRIC" id="fig|1886670.3.peg.3120"/>